<proteinExistence type="predicted"/>
<dbReference type="EMBL" id="WNJL01000037">
    <property type="protein sequence ID" value="NDU43364.1"/>
    <property type="molecule type" value="Genomic_DNA"/>
</dbReference>
<accession>A0A845UHP3</accession>
<sequence>MNESISLPGRISRAITVTTISFFLMIWLFHFITWVRFPDFWGGVVLLVDRYVAGNLTGRFWHVWIKAVIYSCTHWRGALEISSASETSFFVAWLVDRWFLKYHSRFLRDASPKK</sequence>
<keyword evidence="1" id="KW-1133">Transmembrane helix</keyword>
<evidence type="ECO:0000313" key="2">
    <source>
        <dbReference type="EMBL" id="NDU43364.1"/>
    </source>
</evidence>
<evidence type="ECO:0000256" key="1">
    <source>
        <dbReference type="SAM" id="Phobius"/>
    </source>
</evidence>
<feature type="transmembrane region" description="Helical" evidence="1">
    <location>
        <begin position="12"/>
        <end position="32"/>
    </location>
</feature>
<keyword evidence="1" id="KW-0472">Membrane</keyword>
<dbReference type="RefSeq" id="WP_163098568.1">
    <property type="nucleotide sequence ID" value="NZ_CP127523.1"/>
</dbReference>
<protein>
    <submittedName>
        <fullName evidence="2">Uncharacterized protein</fullName>
    </submittedName>
</protein>
<reference evidence="2" key="1">
    <citation type="submission" date="2019-11" db="EMBL/GenBank/DDBJ databases">
        <title>Acidithiobacillus ferrianus sp. nov.: a facultatively anaerobic and extremely acidophilic chemolithoautotroph.</title>
        <authorList>
            <person name="Norris P.R."/>
            <person name="Falagan C."/>
            <person name="Moya-Beltran A."/>
            <person name="Castro M."/>
            <person name="Quatrini R."/>
            <person name="Johnson D.B."/>
        </authorList>
    </citation>
    <scope>NUCLEOTIDE SEQUENCE [LARGE SCALE GENOMIC DNA]</scope>
    <source>
        <strain evidence="2">MG</strain>
    </source>
</reference>
<keyword evidence="1" id="KW-0812">Transmembrane</keyword>
<name>A0A845UHP3_9PROT</name>
<dbReference type="AlphaFoldDB" id="A0A845UHP3"/>
<gene>
    <name evidence="2" type="ORF">GL267_12190</name>
</gene>
<comment type="caution">
    <text evidence="2">The sequence shown here is derived from an EMBL/GenBank/DDBJ whole genome shotgun (WGS) entry which is preliminary data.</text>
</comment>
<organism evidence="2">
    <name type="scientific">Acidithiobacillus ferrianus</name>
    <dbReference type="NCBI Taxonomy" id="2678518"/>
    <lineage>
        <taxon>Bacteria</taxon>
        <taxon>Pseudomonadati</taxon>
        <taxon>Pseudomonadota</taxon>
        <taxon>Acidithiobacillia</taxon>
        <taxon>Acidithiobacillales</taxon>
        <taxon>Acidithiobacillaceae</taxon>
        <taxon>Acidithiobacillus</taxon>
    </lineage>
</organism>